<dbReference type="InParanoid" id="Q7UGP6"/>
<reference evidence="1 2" key="1">
    <citation type="journal article" date="2003" name="Proc. Natl. Acad. Sci. U.S.A.">
        <title>Complete genome sequence of the marine planctomycete Pirellula sp. strain 1.</title>
        <authorList>
            <person name="Gloeckner F.O."/>
            <person name="Kube M."/>
            <person name="Bauer M."/>
            <person name="Teeling H."/>
            <person name="Lombardot T."/>
            <person name="Ludwig W."/>
            <person name="Gade D."/>
            <person name="Beck A."/>
            <person name="Borzym K."/>
            <person name="Heitmann K."/>
            <person name="Rabus R."/>
            <person name="Schlesner H."/>
            <person name="Amann R."/>
            <person name="Reinhardt R."/>
        </authorList>
    </citation>
    <scope>NUCLEOTIDE SEQUENCE [LARGE SCALE GENOMIC DNA]</scope>
    <source>
        <strain evidence="2">DSM 10527 / NCIMB 13988 / SH1</strain>
    </source>
</reference>
<name>Q7UGP6_RHOBA</name>
<dbReference type="AlphaFoldDB" id="Q7UGP6"/>
<organism evidence="1 2">
    <name type="scientific">Rhodopirellula baltica (strain DSM 10527 / NCIMB 13988 / SH1)</name>
    <dbReference type="NCBI Taxonomy" id="243090"/>
    <lineage>
        <taxon>Bacteria</taxon>
        <taxon>Pseudomonadati</taxon>
        <taxon>Planctomycetota</taxon>
        <taxon>Planctomycetia</taxon>
        <taxon>Pirellulales</taxon>
        <taxon>Pirellulaceae</taxon>
        <taxon>Rhodopirellula</taxon>
    </lineage>
</organism>
<dbReference type="HOGENOM" id="CLU_3065588_0_0_0"/>
<gene>
    <name evidence="1" type="ordered locus">RB5095</name>
</gene>
<keyword evidence="2" id="KW-1185">Reference proteome</keyword>
<accession>Q7UGP6</accession>
<protein>
    <submittedName>
        <fullName evidence="1">Uncharacterized protein</fullName>
    </submittedName>
</protein>
<dbReference type="KEGG" id="rba:RB5095"/>
<evidence type="ECO:0000313" key="1">
    <source>
        <dbReference type="EMBL" id="CAD78283.1"/>
    </source>
</evidence>
<dbReference type="Proteomes" id="UP000001025">
    <property type="component" value="Chromosome"/>
</dbReference>
<dbReference type="EMBL" id="BX294141">
    <property type="protein sequence ID" value="CAD78283.1"/>
    <property type="molecule type" value="Genomic_DNA"/>
</dbReference>
<evidence type="ECO:0000313" key="2">
    <source>
        <dbReference type="Proteomes" id="UP000001025"/>
    </source>
</evidence>
<sequence length="59" mass="6770">MTNRLALCQSIGWMPGTTWPTRLVSSWLNSAEFRCFRWDASEFLANPATVRDGFQWTSA</sequence>
<dbReference type="EnsemblBacteria" id="CAD78283">
    <property type="protein sequence ID" value="CAD78283"/>
    <property type="gene ID" value="RB5095"/>
</dbReference>
<proteinExistence type="predicted"/>